<dbReference type="EMBL" id="JACCCC010000001">
    <property type="protein sequence ID" value="NYE45977.1"/>
    <property type="molecule type" value="Genomic_DNA"/>
</dbReference>
<evidence type="ECO:0000313" key="5">
    <source>
        <dbReference type="Proteomes" id="UP000589036"/>
    </source>
</evidence>
<dbReference type="PANTHER" id="PTHR16943">
    <property type="entry name" value="2-METHYLCITRATE DEHYDRATASE-RELATED"/>
    <property type="match status" value="1"/>
</dbReference>
<gene>
    <name evidence="4" type="ORF">HDA32_001097</name>
</gene>
<dbReference type="SUPFAM" id="SSF103378">
    <property type="entry name" value="2-methylcitrate dehydratase PrpD"/>
    <property type="match status" value="1"/>
</dbReference>
<dbReference type="InterPro" id="IPR005656">
    <property type="entry name" value="MmgE_PrpD"/>
</dbReference>
<dbReference type="GO" id="GO:0016829">
    <property type="term" value="F:lyase activity"/>
    <property type="evidence" value="ECO:0007669"/>
    <property type="project" value="InterPro"/>
</dbReference>
<evidence type="ECO:0000256" key="1">
    <source>
        <dbReference type="ARBA" id="ARBA00006174"/>
    </source>
</evidence>
<dbReference type="InterPro" id="IPR036148">
    <property type="entry name" value="MmgE/PrpD_sf"/>
</dbReference>
<dbReference type="AlphaFoldDB" id="A0A852TRQ4"/>
<protein>
    <submittedName>
        <fullName evidence="4">2-methylcitrate dehydratase PrpD</fullName>
    </submittedName>
</protein>
<dbReference type="InterPro" id="IPR042188">
    <property type="entry name" value="MmgE/PrpD_sf_2"/>
</dbReference>
<organism evidence="4 5">
    <name type="scientific">Spinactinospora alkalitolerans</name>
    <dbReference type="NCBI Taxonomy" id="687207"/>
    <lineage>
        <taxon>Bacteria</taxon>
        <taxon>Bacillati</taxon>
        <taxon>Actinomycetota</taxon>
        <taxon>Actinomycetes</taxon>
        <taxon>Streptosporangiales</taxon>
        <taxon>Nocardiopsidaceae</taxon>
        <taxon>Spinactinospora</taxon>
    </lineage>
</organism>
<dbReference type="InterPro" id="IPR045337">
    <property type="entry name" value="MmgE_PrpD_C"/>
</dbReference>
<proteinExistence type="inferred from homology"/>
<dbReference type="Gene3D" id="3.30.1330.120">
    <property type="entry name" value="2-methylcitrate dehydratase PrpD"/>
    <property type="match status" value="1"/>
</dbReference>
<dbReference type="Proteomes" id="UP000589036">
    <property type="component" value="Unassembled WGS sequence"/>
</dbReference>
<dbReference type="Gene3D" id="1.10.4100.10">
    <property type="entry name" value="2-methylcitrate dehydratase PrpD"/>
    <property type="match status" value="1"/>
</dbReference>
<comment type="caution">
    <text evidence="4">The sequence shown here is derived from an EMBL/GenBank/DDBJ whole genome shotgun (WGS) entry which is preliminary data.</text>
</comment>
<evidence type="ECO:0000313" key="4">
    <source>
        <dbReference type="EMBL" id="NYE45977.1"/>
    </source>
</evidence>
<name>A0A852TRQ4_9ACTN</name>
<dbReference type="RefSeq" id="WP_179642147.1">
    <property type="nucleotide sequence ID" value="NZ_BAAAYY010000024.1"/>
</dbReference>
<evidence type="ECO:0000259" key="3">
    <source>
        <dbReference type="Pfam" id="PF19305"/>
    </source>
</evidence>
<dbReference type="InterPro" id="IPR042183">
    <property type="entry name" value="MmgE/PrpD_sf_1"/>
</dbReference>
<keyword evidence="5" id="KW-1185">Reference proteome</keyword>
<evidence type="ECO:0000259" key="2">
    <source>
        <dbReference type="Pfam" id="PF03972"/>
    </source>
</evidence>
<sequence>MATEAARRAAARATGELAAWSAGLRWEEVPEAVADRLRLVLVDTVAVTVAGARSPEQRALVGQWPTADGPAPLVGAGRTGTADEAARLNGTAGVRLELDEGHKHAAGHPMTHAAHAVLAAAAEADVDGPALFAAALAGYEVAARFGRATRLREGMHPHGNWGVAGAAAGAARVLGLSGAATAAAIDTAAGLAVAGPFACALDGNPVRDAWVGAGNANGLAAARMAAAGLARTTGTAADTLGGLLGTSFDADGLAAGTGRRWEVTGNYFKRHACCSFTHPAVDAVLAVVGRHPELAADPVRRVAEVHVETHALAGGLDRTQWPTRLAAMFSIPFAVAAALLRGEVGPEASDPDALRDERLRALAGRVGVRVRPELTARLPAERAARVRVVTDRAEHVEEVPNPVGDADHRPMDAAAVRAKARSLVGAPTARAITDLVARLETAAAVRPVLRGLAEL</sequence>
<accession>A0A852TRQ4</accession>
<feature type="domain" description="MmgE/PrpD N-terminal" evidence="2">
    <location>
        <begin position="16"/>
        <end position="229"/>
    </location>
</feature>
<dbReference type="Pfam" id="PF03972">
    <property type="entry name" value="MmgE_PrpD_N"/>
    <property type="match status" value="1"/>
</dbReference>
<comment type="similarity">
    <text evidence="1">Belongs to the PrpD family.</text>
</comment>
<reference evidence="4 5" key="1">
    <citation type="submission" date="2020-07" db="EMBL/GenBank/DDBJ databases">
        <title>Sequencing the genomes of 1000 actinobacteria strains.</title>
        <authorList>
            <person name="Klenk H.-P."/>
        </authorList>
    </citation>
    <scope>NUCLEOTIDE SEQUENCE [LARGE SCALE GENOMIC DNA]</scope>
    <source>
        <strain evidence="4 5">CXB654</strain>
    </source>
</reference>
<feature type="domain" description="MmgE/PrpD C-terminal" evidence="3">
    <location>
        <begin position="271"/>
        <end position="437"/>
    </location>
</feature>
<dbReference type="PANTHER" id="PTHR16943:SF8">
    <property type="entry name" value="2-METHYLCITRATE DEHYDRATASE"/>
    <property type="match status" value="1"/>
</dbReference>
<dbReference type="Pfam" id="PF19305">
    <property type="entry name" value="MmgE_PrpD_C"/>
    <property type="match status" value="1"/>
</dbReference>
<dbReference type="InterPro" id="IPR045336">
    <property type="entry name" value="MmgE_PrpD_N"/>
</dbReference>